<sequence length="266" mass="31338">MAKKLINKKGNYTTIQNELINDKSISLKAKGILLYMLSKPYDWKYNPKEIAANSKDGLDSVYSGLKELIEAGYVSRKRYADGRVDYYVFEDKSENDIEDFSLKEENPNRENPNRENPNRENPNRDFPDVYKRKNTTKERNILNTEYNKKENKKERNEIDDYINAAQKSEEYKNLLFEFVKYRKKIKLSLKTPGPLKTLINFFPTEELLKEALEYMDMYNWRTAEPQWIENKKQGGNNNGGKRAGYSKTNGKHSEKPDYSTGFEDWN</sequence>
<dbReference type="OrthoDB" id="82293at2"/>
<dbReference type="InterPro" id="IPR036390">
    <property type="entry name" value="WH_DNA-bd_sf"/>
</dbReference>
<organism evidence="2 3">
    <name type="scientific">Pseudoleptotrichia goodfellowii</name>
    <dbReference type="NCBI Taxonomy" id="157692"/>
    <lineage>
        <taxon>Bacteria</taxon>
        <taxon>Fusobacteriati</taxon>
        <taxon>Fusobacteriota</taxon>
        <taxon>Fusobacteriia</taxon>
        <taxon>Fusobacteriales</taxon>
        <taxon>Leptotrichiaceae</taxon>
        <taxon>Pseudoleptotrichia</taxon>
    </lineage>
</organism>
<dbReference type="AlphaFoldDB" id="A0A510J8C9"/>
<dbReference type="Proteomes" id="UP000321606">
    <property type="component" value="Chromosome"/>
</dbReference>
<name>A0A510J8C9_9FUSO</name>
<dbReference type="KEGG" id="lgo:JCM16774_0340"/>
<dbReference type="Pfam" id="PF13730">
    <property type="entry name" value="HTH_36"/>
    <property type="match status" value="1"/>
</dbReference>
<accession>A0A510J8C9</accession>
<dbReference type="SUPFAM" id="SSF46785">
    <property type="entry name" value="Winged helix' DNA-binding domain"/>
    <property type="match status" value="1"/>
</dbReference>
<reference evidence="2 3" key="1">
    <citation type="submission" date="2019-07" db="EMBL/GenBank/DDBJ databases">
        <title>Complete Genome Sequence of Leptotrichia goodfellowii Strain JCM 16774.</title>
        <authorList>
            <person name="Watanabe S."/>
            <person name="Cui L."/>
        </authorList>
    </citation>
    <scope>NUCLEOTIDE SEQUENCE [LARGE SCALE GENOMIC DNA]</scope>
    <source>
        <strain evidence="2 3">JCM16774</strain>
    </source>
</reference>
<protein>
    <submittedName>
        <fullName evidence="2">Uncharacterized protein</fullName>
    </submittedName>
</protein>
<evidence type="ECO:0000313" key="2">
    <source>
        <dbReference type="EMBL" id="BBM35427.1"/>
    </source>
</evidence>
<feature type="region of interest" description="Disordered" evidence="1">
    <location>
        <begin position="229"/>
        <end position="266"/>
    </location>
</feature>
<evidence type="ECO:0000313" key="3">
    <source>
        <dbReference type="Proteomes" id="UP000321606"/>
    </source>
</evidence>
<gene>
    <name evidence="2" type="ORF">JCM16774_0340</name>
</gene>
<dbReference type="STRING" id="714315.GCA_000516535_00353"/>
<evidence type="ECO:0000256" key="1">
    <source>
        <dbReference type="SAM" id="MobiDB-lite"/>
    </source>
</evidence>
<dbReference type="EMBL" id="AP019822">
    <property type="protein sequence ID" value="BBM35427.1"/>
    <property type="molecule type" value="Genomic_DNA"/>
</dbReference>
<proteinExistence type="predicted"/>
<feature type="region of interest" description="Disordered" evidence="1">
    <location>
        <begin position="98"/>
        <end position="130"/>
    </location>
</feature>
<dbReference type="RefSeq" id="WP_051411720.1">
    <property type="nucleotide sequence ID" value="NZ_AP019822.1"/>
</dbReference>